<evidence type="ECO:0000313" key="2">
    <source>
        <dbReference type="Proteomes" id="UP000258613"/>
    </source>
</evidence>
<dbReference type="Proteomes" id="UP000258613">
    <property type="component" value="Plasmid pAArc-Mg-01"/>
</dbReference>
<organism evidence="1 2">
    <name type="scientific">Natrarchaeobaculum sulfurireducens</name>
    <dbReference type="NCBI Taxonomy" id="2044521"/>
    <lineage>
        <taxon>Archaea</taxon>
        <taxon>Methanobacteriati</taxon>
        <taxon>Methanobacteriota</taxon>
        <taxon>Stenosarchaea group</taxon>
        <taxon>Halobacteria</taxon>
        <taxon>Halobacteriales</taxon>
        <taxon>Natrialbaceae</taxon>
        <taxon>Natrarchaeobaculum</taxon>
    </lineage>
</organism>
<geneLocation type="plasmid" evidence="2">
    <name>paarc-mg-01</name>
</geneLocation>
<dbReference type="AlphaFoldDB" id="A0A346PK69"/>
<dbReference type="EMBL" id="CP027032">
    <property type="protein sequence ID" value="AXR79914.1"/>
    <property type="molecule type" value="Genomic_DNA"/>
</dbReference>
<accession>A0A346PK69</accession>
<protein>
    <submittedName>
        <fullName evidence="1">Uncharacterized protein</fullName>
    </submittedName>
</protein>
<keyword evidence="2" id="KW-1185">Reference proteome</keyword>
<sequence>MRDILGAETESLPHNITAFTGTTNQITISAYRVWHYSNYGANAHKVPELERQLRYVNDEILDDQIDPAPQ</sequence>
<gene>
    <name evidence="1" type="ORF">AArcMg_4089</name>
</gene>
<keyword evidence="1" id="KW-0614">Plasmid</keyword>
<proteinExistence type="predicted"/>
<name>A0A346PK69_9EURY</name>
<reference evidence="1 2" key="1">
    <citation type="submission" date="2018-02" db="EMBL/GenBank/DDBJ databases">
        <title>Phenotypic and genomic properties of facultatively anaerobic sulfur-reducing natronoarchaea from hypersaline soda lakes.</title>
        <authorList>
            <person name="Sorokin D.Y."/>
            <person name="Kublanov I.V."/>
            <person name="Roman P."/>
            <person name="Sinninghe Damste J.S."/>
            <person name="Golyshin P.N."/>
            <person name="Rojo D."/>
            <person name="Ciordia S."/>
            <person name="Mena M.D.C."/>
            <person name="Ferrer M."/>
            <person name="Messina E."/>
            <person name="Smedile F."/>
            <person name="La Spada G."/>
            <person name="La Cono V."/>
            <person name="Yakimov M.M."/>
        </authorList>
    </citation>
    <scope>NUCLEOTIDE SEQUENCE [LARGE SCALE GENOMIC DNA]</scope>
    <source>
        <strain evidence="1 2">AArc-Mg</strain>
        <plasmid evidence="2">paarc-mg-01</plasmid>
    </source>
</reference>
<dbReference type="KEGG" id="nag:AArcMg_4089"/>
<evidence type="ECO:0000313" key="1">
    <source>
        <dbReference type="EMBL" id="AXR79914.1"/>
    </source>
</evidence>